<keyword evidence="1" id="KW-0732">Signal</keyword>
<dbReference type="AlphaFoldDB" id="A0A7W8ZR82"/>
<evidence type="ECO:0008006" key="4">
    <source>
        <dbReference type="Google" id="ProtNLM"/>
    </source>
</evidence>
<dbReference type="PANTHER" id="PTHR33361">
    <property type="entry name" value="GLR0591 PROTEIN"/>
    <property type="match status" value="1"/>
</dbReference>
<dbReference type="Pfam" id="PF05960">
    <property type="entry name" value="DUF885"/>
    <property type="match status" value="1"/>
</dbReference>
<accession>A0A7W8ZR82</accession>
<gene>
    <name evidence="2" type="ORF">HDE68_004286</name>
</gene>
<proteinExistence type="predicted"/>
<name>A0A7W8ZR82_9SPHI</name>
<dbReference type="RefSeq" id="WP_183884187.1">
    <property type="nucleotide sequence ID" value="NZ_JACHCE010000008.1"/>
</dbReference>
<dbReference type="InterPro" id="IPR010281">
    <property type="entry name" value="DUF885"/>
</dbReference>
<evidence type="ECO:0000256" key="1">
    <source>
        <dbReference type="SAM" id="SignalP"/>
    </source>
</evidence>
<evidence type="ECO:0000313" key="3">
    <source>
        <dbReference type="Proteomes" id="UP000537204"/>
    </source>
</evidence>
<comment type="caution">
    <text evidence="2">The sequence shown here is derived from an EMBL/GenBank/DDBJ whole genome shotgun (WGS) entry which is preliminary data.</text>
</comment>
<protein>
    <recommendedName>
        <fullName evidence="4">DUF885 domain-containing protein</fullName>
    </recommendedName>
</protein>
<dbReference type="EMBL" id="JACHCE010000008">
    <property type="protein sequence ID" value="MBB5638357.1"/>
    <property type="molecule type" value="Genomic_DNA"/>
</dbReference>
<dbReference type="PANTHER" id="PTHR33361:SF2">
    <property type="entry name" value="DUF885 DOMAIN-CONTAINING PROTEIN"/>
    <property type="match status" value="1"/>
</dbReference>
<evidence type="ECO:0000313" key="2">
    <source>
        <dbReference type="EMBL" id="MBB5638357.1"/>
    </source>
</evidence>
<feature type="chain" id="PRO_5030625842" description="DUF885 domain-containing protein" evidence="1">
    <location>
        <begin position="25"/>
        <end position="597"/>
    </location>
</feature>
<organism evidence="2 3">
    <name type="scientific">Pedobacter cryoconitis</name>
    <dbReference type="NCBI Taxonomy" id="188932"/>
    <lineage>
        <taxon>Bacteria</taxon>
        <taxon>Pseudomonadati</taxon>
        <taxon>Bacteroidota</taxon>
        <taxon>Sphingobacteriia</taxon>
        <taxon>Sphingobacteriales</taxon>
        <taxon>Sphingobacteriaceae</taxon>
        <taxon>Pedobacter</taxon>
    </lineage>
</organism>
<sequence length="597" mass="67604">MIKSLFSLASAIVISFCTPFVTTAQQTKTVASKKNWVNTSDHYTQMLIDLDEKFSPENNSSQGLVKYDTLISIPTLANVMAKRKDEEALLIIYQKALKTEKEVRVIQDLNILMDYLKLRFRKQDFALKHKISFENAASIVYDGVADLLDDQTPAERRPAAVARIIKYAGLVKGYVPITTILQEQVLKQISGKDMIYPLKKKMEDDLSHNSSLLDGISELCRKYKLKGWEEPYAKLRKQIEDYDQWAREHVLTNARTDFRLSPEEYSMALETHGIDISPVELVKMGHTAFIDIQNQMKPIAAQIAQQRHLPSADYQDVIRELKKEQLYGDSIVPVYESRLKYLEGIIREHHLITLPNRPAIIRLATAAESAQLPVPYMAPPPLLNNAGQSGIFVLPLNEPAAPGEKSADKFDDFAYKAASWTIAAHEGRPGHELQFDRMVEIGVSKARALYADNSTNEEGWAVYSEYITRPYMPLEGRLISLDYLLLRAAHNYLDPGLQAGTVTQEQAFKILTQDVGLSIPFAKIEINFYKIKSPGRANSYFYGFTSMLALRAYAQKALASKFSELRFHDFIISQGLLTPKLLKKAVMNEFVPAEKNR</sequence>
<feature type="signal peptide" evidence="1">
    <location>
        <begin position="1"/>
        <end position="24"/>
    </location>
</feature>
<reference evidence="2 3" key="1">
    <citation type="submission" date="2020-08" db="EMBL/GenBank/DDBJ databases">
        <title>Genomic Encyclopedia of Type Strains, Phase IV (KMG-V): Genome sequencing to study the core and pangenomes of soil and plant-associated prokaryotes.</title>
        <authorList>
            <person name="Whitman W."/>
        </authorList>
    </citation>
    <scope>NUCLEOTIDE SEQUENCE [LARGE SCALE GENOMIC DNA]</scope>
    <source>
        <strain evidence="2 3">S3M1</strain>
    </source>
</reference>
<dbReference type="Proteomes" id="UP000537204">
    <property type="component" value="Unassembled WGS sequence"/>
</dbReference>